<accession>A0A7H1M8F5</accession>
<dbReference type="EMBL" id="CP060414">
    <property type="protein sequence ID" value="QNT57920.1"/>
    <property type="molecule type" value="Genomic_DNA"/>
</dbReference>
<keyword evidence="1" id="KW-0812">Transmembrane</keyword>
<protein>
    <recommendedName>
        <fullName evidence="4">DUF1440 domain-containing protein</fullName>
    </recommendedName>
</protein>
<keyword evidence="1" id="KW-0472">Membrane</keyword>
<gene>
    <name evidence="2" type="ORF">H7A79_1661</name>
</gene>
<keyword evidence="1" id="KW-1133">Transmembrane helix</keyword>
<feature type="transmembrane region" description="Helical" evidence="1">
    <location>
        <begin position="158"/>
        <end position="176"/>
    </location>
</feature>
<feature type="transmembrane region" description="Helical" evidence="1">
    <location>
        <begin position="108"/>
        <end position="129"/>
    </location>
</feature>
<evidence type="ECO:0000313" key="2">
    <source>
        <dbReference type="EMBL" id="QNT57920.1"/>
    </source>
</evidence>
<proteinExistence type="predicted"/>
<keyword evidence="3" id="KW-1185">Reference proteome</keyword>
<reference evidence="2" key="1">
    <citation type="submission" date="2024-06" db="EMBL/GenBank/DDBJ databases">
        <title>Complete Genome Sequence of mouse commensal type strain Neisseria musculi.</title>
        <authorList>
            <person name="Thapa E."/>
            <person name="Aluvathingal J."/>
            <person name="Nadendla S."/>
            <person name="Mehta A."/>
            <person name="Tettelin H."/>
            <person name="Weyand N.J."/>
        </authorList>
    </citation>
    <scope>NUCLEOTIDE SEQUENCE</scope>
    <source>
        <strain evidence="2">NW831</strain>
    </source>
</reference>
<feature type="transmembrane region" description="Helical" evidence="1">
    <location>
        <begin position="74"/>
        <end position="96"/>
    </location>
</feature>
<organism evidence="2 3">
    <name type="scientific">Neisseria musculi</name>
    <dbReference type="NCBI Taxonomy" id="1815583"/>
    <lineage>
        <taxon>Bacteria</taxon>
        <taxon>Pseudomonadati</taxon>
        <taxon>Pseudomonadota</taxon>
        <taxon>Betaproteobacteria</taxon>
        <taxon>Neisseriales</taxon>
        <taxon>Neisseriaceae</taxon>
        <taxon>Neisseria</taxon>
    </lineage>
</organism>
<name>A0A7H1M8F5_9NEIS</name>
<dbReference type="AlphaFoldDB" id="A0A7H1M8F5"/>
<dbReference type="KEGG" id="nmus:H7A79_1661"/>
<dbReference type="InterPro" id="IPR009898">
    <property type="entry name" value="DUF1440"/>
</dbReference>
<sequence length="186" mass="21168">MTKLCASPANRKVILWTTLIGGFFSSLVKWGSEVNMPPRMPGEISPPGANIDAWLGWLGFNQHSLDYTFQGNSILGAVTLYHWLLSFVFAFVYVWISAYWPKIRLWYGAFYGIVITVVMHGLLIPMFGFRNPAYADGAVGWMWNLNAAEHLSEFFGHIYWSVSIEVCMIAVLAYYARPIKGDWVER</sequence>
<dbReference type="RefSeq" id="WP_187000019.1">
    <property type="nucleotide sequence ID" value="NZ_CP060414.2"/>
</dbReference>
<evidence type="ECO:0000256" key="1">
    <source>
        <dbReference type="SAM" id="Phobius"/>
    </source>
</evidence>
<evidence type="ECO:0008006" key="4">
    <source>
        <dbReference type="Google" id="ProtNLM"/>
    </source>
</evidence>
<dbReference type="Proteomes" id="UP000516412">
    <property type="component" value="Chromosome"/>
</dbReference>
<evidence type="ECO:0000313" key="3">
    <source>
        <dbReference type="Proteomes" id="UP000516412"/>
    </source>
</evidence>
<dbReference type="Pfam" id="PF07274">
    <property type="entry name" value="DUF1440"/>
    <property type="match status" value="1"/>
</dbReference>
<feature type="transmembrane region" description="Helical" evidence="1">
    <location>
        <begin position="12"/>
        <end position="31"/>
    </location>
</feature>